<sequence>MAEVKTLENHTNQQDAMLNDLETKVSKNHEAIRTLTKKFNTAIVDLQAHQNDYAEFKGRYINNTLATAYVTTRIMIAKVMMQQATRLWKLGKVDPDFLDFFNVSLPCGDSCPITLARPRKCTSS</sequence>
<accession>A0A8J2KF70</accession>
<keyword evidence="2" id="KW-1185">Reference proteome</keyword>
<evidence type="ECO:0000313" key="1">
    <source>
        <dbReference type="EMBL" id="CAG7815633.1"/>
    </source>
</evidence>
<dbReference type="EMBL" id="CAJVCH010349274">
    <property type="protein sequence ID" value="CAG7815633.1"/>
    <property type="molecule type" value="Genomic_DNA"/>
</dbReference>
<proteinExistence type="predicted"/>
<comment type="caution">
    <text evidence="1">The sequence shown here is derived from an EMBL/GenBank/DDBJ whole genome shotgun (WGS) entry which is preliminary data.</text>
</comment>
<dbReference type="Proteomes" id="UP000708208">
    <property type="component" value="Unassembled WGS sequence"/>
</dbReference>
<organism evidence="1 2">
    <name type="scientific">Allacma fusca</name>
    <dbReference type="NCBI Taxonomy" id="39272"/>
    <lineage>
        <taxon>Eukaryota</taxon>
        <taxon>Metazoa</taxon>
        <taxon>Ecdysozoa</taxon>
        <taxon>Arthropoda</taxon>
        <taxon>Hexapoda</taxon>
        <taxon>Collembola</taxon>
        <taxon>Symphypleona</taxon>
        <taxon>Sminthuridae</taxon>
        <taxon>Allacma</taxon>
    </lineage>
</organism>
<reference evidence="1" key="1">
    <citation type="submission" date="2021-06" db="EMBL/GenBank/DDBJ databases">
        <authorList>
            <person name="Hodson N. C."/>
            <person name="Mongue J. A."/>
            <person name="Jaron S. K."/>
        </authorList>
    </citation>
    <scope>NUCLEOTIDE SEQUENCE</scope>
</reference>
<protein>
    <submittedName>
        <fullName evidence="1">Uncharacterized protein</fullName>
    </submittedName>
</protein>
<name>A0A8J2KF70_9HEXA</name>
<evidence type="ECO:0000313" key="2">
    <source>
        <dbReference type="Proteomes" id="UP000708208"/>
    </source>
</evidence>
<gene>
    <name evidence="1" type="ORF">AFUS01_LOCUS26300</name>
</gene>
<dbReference type="AlphaFoldDB" id="A0A8J2KF70"/>